<dbReference type="InterPro" id="IPR001680">
    <property type="entry name" value="WD40_rpt"/>
</dbReference>
<dbReference type="InterPro" id="IPR015943">
    <property type="entry name" value="WD40/YVTN_repeat-like_dom_sf"/>
</dbReference>
<dbReference type="PROSITE" id="PS50294">
    <property type="entry name" value="WD_REPEATS_REGION"/>
    <property type="match status" value="1"/>
</dbReference>
<feature type="repeat" description="WD" evidence="1">
    <location>
        <begin position="594"/>
        <end position="626"/>
    </location>
</feature>
<evidence type="ECO:0000256" key="2">
    <source>
        <dbReference type="SAM" id="MobiDB-lite"/>
    </source>
</evidence>
<feature type="compositionally biased region" description="Basic and acidic residues" evidence="2">
    <location>
        <begin position="748"/>
        <end position="774"/>
    </location>
</feature>
<feature type="region of interest" description="Disordered" evidence="2">
    <location>
        <begin position="1"/>
        <end position="76"/>
    </location>
</feature>
<feature type="region of interest" description="Disordered" evidence="2">
    <location>
        <begin position="739"/>
        <end position="776"/>
    </location>
</feature>
<evidence type="ECO:0000313" key="4">
    <source>
        <dbReference type="Proteomes" id="UP000664132"/>
    </source>
</evidence>
<keyword evidence="1" id="KW-0853">WD repeat</keyword>
<accession>A0A8H7W803</accession>
<dbReference type="Proteomes" id="UP000664132">
    <property type="component" value="Unassembled WGS sequence"/>
</dbReference>
<evidence type="ECO:0008006" key="5">
    <source>
        <dbReference type="Google" id="ProtNLM"/>
    </source>
</evidence>
<dbReference type="SUPFAM" id="SSF50978">
    <property type="entry name" value="WD40 repeat-like"/>
    <property type="match status" value="1"/>
</dbReference>
<dbReference type="Gene3D" id="2.130.10.10">
    <property type="entry name" value="YVTN repeat-like/Quinoprotein amine dehydrogenase"/>
    <property type="match status" value="1"/>
</dbReference>
<comment type="caution">
    <text evidence="3">The sequence shown here is derived from an EMBL/GenBank/DDBJ whole genome shotgun (WGS) entry which is preliminary data.</text>
</comment>
<dbReference type="PANTHER" id="PTHR43991">
    <property type="entry name" value="WD REPEAT PROTEIN (AFU_ORTHOLOGUE AFUA_8G05640)-RELATED"/>
    <property type="match status" value="1"/>
</dbReference>
<dbReference type="PROSITE" id="PS50082">
    <property type="entry name" value="WD_REPEATS_2"/>
    <property type="match status" value="1"/>
</dbReference>
<reference evidence="3" key="1">
    <citation type="submission" date="2021-02" db="EMBL/GenBank/DDBJ databases">
        <title>Genome sequence Cadophora malorum strain M34.</title>
        <authorList>
            <person name="Stefanovic E."/>
            <person name="Vu D."/>
            <person name="Scully C."/>
            <person name="Dijksterhuis J."/>
            <person name="Roader J."/>
            <person name="Houbraken J."/>
        </authorList>
    </citation>
    <scope>NUCLEOTIDE SEQUENCE</scope>
    <source>
        <strain evidence="3">M34</strain>
    </source>
</reference>
<protein>
    <recommendedName>
        <fullName evidence="5">WD40 repeat-like protein</fullName>
    </recommendedName>
</protein>
<proteinExistence type="predicted"/>
<dbReference type="InterPro" id="IPR036322">
    <property type="entry name" value="WD40_repeat_dom_sf"/>
</dbReference>
<keyword evidence="4" id="KW-1185">Reference proteome</keyword>
<dbReference type="PANTHER" id="PTHR43991:SF12">
    <property type="entry name" value="WD REPEAT PROTEIN (AFU_ORTHOLOGUE AFUA_8G05640)"/>
    <property type="match status" value="1"/>
</dbReference>
<dbReference type="AlphaFoldDB" id="A0A8H7W803"/>
<sequence>MSVQNPLTPPNDASIEEGAFESGVTSTSATNQFTVHGMLATPASMGIDSPEERTDGEDREPPTSSDEDQDMSDGGATLTMTLSHAEALNSEMDMLDAELMGHHNLMDLSGADPYSPELYFGEIPDNNPQSPWSTSDGVQQPHIAPMPANVPPAMSEVSQVLQHLQDGQNGQEHTEIAGAGDDLHGEHLQHSTPSILLPFFQNFQNSNVSIGGILPSYVSMFQIAPANLPTTQQVWPGSLEAWTNPSQVLSQVAQAPNPILSHNAVMDVDEMSDADHPEVEDQFNLTLANFLQSWGTSASSNARNTDFRHRARGPSLASLHEQRIVRPKPMERKDLQGERCDIQRIDWQSLGVSRSMARQQRRATYRNYTNLRMDRQWHPRLNGAHLEDDQNFFRFRRMDFNHQVNLAHFQLRNLMACASRDHVFYAGRSQILHWNPHNGSPHPDVAMDLTNPTVQPAHFIPGSTRGIQLSTLTVDYDILVGGGFSGEYALANLRAQKDTLHTEGLVTENANSITNHIQVHLAPNSNAPLVAFASNDNYMRVLDVGTNTFIASHQYEQAINCTAISPDQRLRVLVGDTRQVMICNAETGEILQSLDGHRDFGFSCDWADDGWTVATGNQDMQVKIWDARKWTNSSGLAQCVATVAADMAGVRKLKFSPLGSGKRVLLAAEPADIISVIDGESFTSKQTLSFFGEIGGVDFTNDGQDIFVANCDDMRGGLMQYERCGLATHGLYGLEDYSPRRKSRSRRHGEGHDWKRTDEEVVRHPRAKGTEEQRHRRAAKLGVAMGFF</sequence>
<organism evidence="3 4">
    <name type="scientific">Cadophora malorum</name>
    <dbReference type="NCBI Taxonomy" id="108018"/>
    <lineage>
        <taxon>Eukaryota</taxon>
        <taxon>Fungi</taxon>
        <taxon>Dikarya</taxon>
        <taxon>Ascomycota</taxon>
        <taxon>Pezizomycotina</taxon>
        <taxon>Leotiomycetes</taxon>
        <taxon>Helotiales</taxon>
        <taxon>Ploettnerulaceae</taxon>
        <taxon>Cadophora</taxon>
    </lineage>
</organism>
<evidence type="ECO:0000256" key="1">
    <source>
        <dbReference type="PROSITE-ProRule" id="PRU00221"/>
    </source>
</evidence>
<name>A0A8H7W803_9HELO</name>
<gene>
    <name evidence="3" type="ORF">IFR04_011198</name>
</gene>
<evidence type="ECO:0000313" key="3">
    <source>
        <dbReference type="EMBL" id="KAG4415693.1"/>
    </source>
</evidence>
<feature type="compositionally biased region" description="Polar residues" evidence="2">
    <location>
        <begin position="23"/>
        <end position="34"/>
    </location>
</feature>
<dbReference type="OrthoDB" id="20669at2759"/>
<dbReference type="EMBL" id="JAFJYH010000213">
    <property type="protein sequence ID" value="KAG4415693.1"/>
    <property type="molecule type" value="Genomic_DNA"/>
</dbReference>
<dbReference type="SMART" id="SM00320">
    <property type="entry name" value="WD40"/>
    <property type="match status" value="4"/>
</dbReference>